<keyword evidence="1" id="KW-1133">Transmembrane helix</keyword>
<evidence type="ECO:0000313" key="3">
    <source>
        <dbReference type="Proteomes" id="UP000297776"/>
    </source>
</evidence>
<comment type="caution">
    <text evidence="2">The sequence shown here is derived from an EMBL/GenBank/DDBJ whole genome shotgun (WGS) entry which is preliminary data.</text>
</comment>
<reference evidence="2 3" key="1">
    <citation type="submission" date="2019-03" db="EMBL/GenBank/DDBJ databases">
        <authorList>
            <person name="Yang Y."/>
        </authorList>
    </citation>
    <scope>NUCLEOTIDE SEQUENCE [LARGE SCALE GENOMIC DNA]</scope>
    <source>
        <strain evidence="2 3">ASL-1</strain>
    </source>
</reference>
<dbReference type="OrthoDB" id="9951474at2"/>
<dbReference type="EMBL" id="SORX01000006">
    <property type="protein sequence ID" value="TFE00611.1"/>
    <property type="molecule type" value="Genomic_DNA"/>
</dbReference>
<dbReference type="Proteomes" id="UP000297776">
    <property type="component" value="Unassembled WGS sequence"/>
</dbReference>
<name>A0A4Y8LJ63_9BACL</name>
<dbReference type="RefSeq" id="WP_134381931.1">
    <property type="nucleotide sequence ID" value="NZ_SORX01000006.1"/>
</dbReference>
<evidence type="ECO:0000256" key="1">
    <source>
        <dbReference type="SAM" id="Phobius"/>
    </source>
</evidence>
<sequence length="80" mass="9138">MKNNRLLYIFYWLIIGIGVLSFVSPIFREYGIVDTIITTFICGLVSFLIASVLKERKFAYVSALLILSPWTFLMVKGIIS</sequence>
<proteinExistence type="predicted"/>
<evidence type="ECO:0000313" key="2">
    <source>
        <dbReference type="EMBL" id="TFE00611.1"/>
    </source>
</evidence>
<keyword evidence="1" id="KW-0472">Membrane</keyword>
<keyword evidence="3" id="KW-1185">Reference proteome</keyword>
<dbReference type="AlphaFoldDB" id="A0A4Y8LJ63"/>
<feature type="transmembrane region" description="Helical" evidence="1">
    <location>
        <begin position="30"/>
        <end position="52"/>
    </location>
</feature>
<organism evidence="2 3">
    <name type="scientific">Jeotgalibacillus salarius</name>
    <dbReference type="NCBI Taxonomy" id="546023"/>
    <lineage>
        <taxon>Bacteria</taxon>
        <taxon>Bacillati</taxon>
        <taxon>Bacillota</taxon>
        <taxon>Bacilli</taxon>
        <taxon>Bacillales</taxon>
        <taxon>Caryophanaceae</taxon>
        <taxon>Jeotgalibacillus</taxon>
    </lineage>
</organism>
<protein>
    <submittedName>
        <fullName evidence="2">Uncharacterized protein</fullName>
    </submittedName>
</protein>
<feature type="transmembrane region" description="Helical" evidence="1">
    <location>
        <begin position="6"/>
        <end position="23"/>
    </location>
</feature>
<feature type="transmembrane region" description="Helical" evidence="1">
    <location>
        <begin position="58"/>
        <end position="79"/>
    </location>
</feature>
<accession>A0A4Y8LJ63</accession>
<gene>
    <name evidence="2" type="ORF">E2626_11590</name>
</gene>
<keyword evidence="1" id="KW-0812">Transmembrane</keyword>